<dbReference type="FunFam" id="1.10.10.10:FF:000038">
    <property type="entry name" value="Glycine cleavage system transcriptional activator"/>
    <property type="match status" value="1"/>
</dbReference>
<reference evidence="6" key="1">
    <citation type="submission" date="2023-07" db="EMBL/GenBank/DDBJ databases">
        <title>Sorghum-associated microbial communities from plants grown in Nebraska, USA.</title>
        <authorList>
            <person name="Schachtman D."/>
        </authorList>
    </citation>
    <scope>NUCLEOTIDE SEQUENCE</scope>
    <source>
        <strain evidence="6">DS2795</strain>
    </source>
</reference>
<dbReference type="GO" id="GO:0006351">
    <property type="term" value="P:DNA-templated transcription"/>
    <property type="evidence" value="ECO:0007669"/>
    <property type="project" value="TreeGrafter"/>
</dbReference>
<organism evidence="6 7">
    <name type="scientific">Variovorax boronicumulans</name>
    <dbReference type="NCBI Taxonomy" id="436515"/>
    <lineage>
        <taxon>Bacteria</taxon>
        <taxon>Pseudomonadati</taxon>
        <taxon>Pseudomonadota</taxon>
        <taxon>Betaproteobacteria</taxon>
        <taxon>Burkholderiales</taxon>
        <taxon>Comamonadaceae</taxon>
        <taxon>Variovorax</taxon>
    </lineage>
</organism>
<dbReference type="RefSeq" id="WP_307638160.1">
    <property type="nucleotide sequence ID" value="NZ_JAUSRR010000011.1"/>
</dbReference>
<dbReference type="GO" id="GO:0003700">
    <property type="term" value="F:DNA-binding transcription factor activity"/>
    <property type="evidence" value="ECO:0007669"/>
    <property type="project" value="InterPro"/>
</dbReference>
<dbReference type="EMBL" id="JAUSRR010000011">
    <property type="protein sequence ID" value="MDP9926449.1"/>
    <property type="molecule type" value="Genomic_DNA"/>
</dbReference>
<dbReference type="InterPro" id="IPR000847">
    <property type="entry name" value="LysR_HTH_N"/>
</dbReference>
<keyword evidence="4" id="KW-0804">Transcription</keyword>
<gene>
    <name evidence="6" type="ORF">J2W25_005498</name>
</gene>
<dbReference type="PANTHER" id="PTHR30537:SF74">
    <property type="entry name" value="HTH-TYPE TRANSCRIPTIONAL REGULATOR TRPI"/>
    <property type="match status" value="1"/>
</dbReference>
<dbReference type="Pfam" id="PF03466">
    <property type="entry name" value="LysR_substrate"/>
    <property type="match status" value="1"/>
</dbReference>
<dbReference type="Pfam" id="PF00126">
    <property type="entry name" value="HTH_1"/>
    <property type="match status" value="1"/>
</dbReference>
<evidence type="ECO:0000256" key="4">
    <source>
        <dbReference type="ARBA" id="ARBA00023163"/>
    </source>
</evidence>
<evidence type="ECO:0000256" key="2">
    <source>
        <dbReference type="ARBA" id="ARBA00023015"/>
    </source>
</evidence>
<dbReference type="Gene3D" id="3.40.190.10">
    <property type="entry name" value="Periplasmic binding protein-like II"/>
    <property type="match status" value="2"/>
</dbReference>
<evidence type="ECO:0000313" key="7">
    <source>
        <dbReference type="Proteomes" id="UP001244295"/>
    </source>
</evidence>
<evidence type="ECO:0000259" key="5">
    <source>
        <dbReference type="PROSITE" id="PS50931"/>
    </source>
</evidence>
<dbReference type="PRINTS" id="PR00039">
    <property type="entry name" value="HTHLYSR"/>
</dbReference>
<proteinExistence type="inferred from homology"/>
<dbReference type="SUPFAM" id="SSF53850">
    <property type="entry name" value="Periplasmic binding protein-like II"/>
    <property type="match status" value="1"/>
</dbReference>
<dbReference type="InterPro" id="IPR058163">
    <property type="entry name" value="LysR-type_TF_proteobact-type"/>
</dbReference>
<evidence type="ECO:0000256" key="3">
    <source>
        <dbReference type="ARBA" id="ARBA00023125"/>
    </source>
</evidence>
<dbReference type="InterPro" id="IPR036390">
    <property type="entry name" value="WH_DNA-bd_sf"/>
</dbReference>
<dbReference type="CDD" id="cd08432">
    <property type="entry name" value="PBP2_GcdR_TrpI_HvrB_AmpR_like"/>
    <property type="match status" value="1"/>
</dbReference>
<dbReference type="AlphaFoldDB" id="A0AAW8E4D1"/>
<protein>
    <submittedName>
        <fullName evidence="6">LysR family glycine cleavage system transcriptional activator</fullName>
    </submittedName>
</protein>
<dbReference type="SUPFAM" id="SSF46785">
    <property type="entry name" value="Winged helix' DNA-binding domain"/>
    <property type="match status" value="1"/>
</dbReference>
<evidence type="ECO:0000313" key="6">
    <source>
        <dbReference type="EMBL" id="MDP9926449.1"/>
    </source>
</evidence>
<sequence length="303" mass="32194">MALLHSLPPLASLRAFEAAARHCSAKLAANELSVTPTAISHQVRQLEESLGVALFVRQPRQLVLTPQGRELQAVLSDSFAAIAQAVARLRAPPERSAITLSTTPAVAARWLLPRVGALRAAHPRLDLRIHASHDAVPLDGLTADVAIRYGKGQWPGLVAEKLFDTVFAPACSPALKLRRPADLVKHTLLHFAVPNSKTQPGTWAAWQQVAQVPGLDVTAGPVFSDETHTVSAALQGQGVALMGLALIADELRAGNLVQPFGPVLQGSPFYLVCPQARRDDPNVAAVFEWVKGLSPLDAAAAGR</sequence>
<dbReference type="Gene3D" id="1.10.10.10">
    <property type="entry name" value="Winged helix-like DNA-binding domain superfamily/Winged helix DNA-binding domain"/>
    <property type="match status" value="1"/>
</dbReference>
<dbReference type="InterPro" id="IPR005119">
    <property type="entry name" value="LysR_subst-bd"/>
</dbReference>
<accession>A0AAW8E4D1</accession>
<name>A0AAW8E4D1_9BURK</name>
<keyword evidence="2" id="KW-0805">Transcription regulation</keyword>
<dbReference type="PANTHER" id="PTHR30537">
    <property type="entry name" value="HTH-TYPE TRANSCRIPTIONAL REGULATOR"/>
    <property type="match status" value="1"/>
</dbReference>
<comment type="caution">
    <text evidence="6">The sequence shown here is derived from an EMBL/GenBank/DDBJ whole genome shotgun (WGS) entry which is preliminary data.</text>
</comment>
<dbReference type="Proteomes" id="UP001244295">
    <property type="component" value="Unassembled WGS sequence"/>
</dbReference>
<dbReference type="InterPro" id="IPR036388">
    <property type="entry name" value="WH-like_DNA-bd_sf"/>
</dbReference>
<feature type="domain" description="HTH lysR-type" evidence="5">
    <location>
        <begin position="8"/>
        <end position="65"/>
    </location>
</feature>
<keyword evidence="3" id="KW-0238">DNA-binding</keyword>
<comment type="similarity">
    <text evidence="1">Belongs to the LysR transcriptional regulatory family.</text>
</comment>
<dbReference type="PROSITE" id="PS50931">
    <property type="entry name" value="HTH_LYSR"/>
    <property type="match status" value="1"/>
</dbReference>
<dbReference type="GO" id="GO:0043565">
    <property type="term" value="F:sequence-specific DNA binding"/>
    <property type="evidence" value="ECO:0007669"/>
    <property type="project" value="TreeGrafter"/>
</dbReference>
<dbReference type="NCBIfam" id="NF008352">
    <property type="entry name" value="PRK11139.1"/>
    <property type="match status" value="1"/>
</dbReference>
<evidence type="ECO:0000256" key="1">
    <source>
        <dbReference type="ARBA" id="ARBA00009437"/>
    </source>
</evidence>